<dbReference type="STRING" id="1314778.A0A5C3NNI7"/>
<dbReference type="CDD" id="cd00303">
    <property type="entry name" value="retropepsin_like"/>
    <property type="match status" value="1"/>
</dbReference>
<accession>A0A5C3NNI7</accession>
<feature type="region of interest" description="Disordered" evidence="1">
    <location>
        <begin position="146"/>
        <end position="175"/>
    </location>
</feature>
<protein>
    <recommendedName>
        <fullName evidence="4">Aspartic peptidase DDI1-type domain-containing protein</fullName>
    </recommendedName>
</protein>
<dbReference type="Proteomes" id="UP000308197">
    <property type="component" value="Unassembled WGS sequence"/>
</dbReference>
<proteinExistence type="predicted"/>
<gene>
    <name evidence="2" type="ORF">K466DRAFT_506213</name>
</gene>
<evidence type="ECO:0000313" key="3">
    <source>
        <dbReference type="Proteomes" id="UP000308197"/>
    </source>
</evidence>
<dbReference type="AlphaFoldDB" id="A0A5C3NNI7"/>
<dbReference type="InParanoid" id="A0A5C3NNI7"/>
<evidence type="ECO:0000313" key="2">
    <source>
        <dbReference type="EMBL" id="TFK79066.1"/>
    </source>
</evidence>
<evidence type="ECO:0000256" key="1">
    <source>
        <dbReference type="SAM" id="MobiDB-lite"/>
    </source>
</evidence>
<feature type="compositionally biased region" description="Polar residues" evidence="1">
    <location>
        <begin position="154"/>
        <end position="165"/>
    </location>
</feature>
<organism evidence="2 3">
    <name type="scientific">Polyporus arcularius HHB13444</name>
    <dbReference type="NCBI Taxonomy" id="1314778"/>
    <lineage>
        <taxon>Eukaryota</taxon>
        <taxon>Fungi</taxon>
        <taxon>Dikarya</taxon>
        <taxon>Basidiomycota</taxon>
        <taxon>Agaricomycotina</taxon>
        <taxon>Agaricomycetes</taxon>
        <taxon>Polyporales</taxon>
        <taxon>Polyporaceae</taxon>
        <taxon>Polyporus</taxon>
    </lineage>
</organism>
<reference evidence="2 3" key="1">
    <citation type="journal article" date="2019" name="Nat. Ecol. Evol.">
        <title>Megaphylogeny resolves global patterns of mushroom evolution.</title>
        <authorList>
            <person name="Varga T."/>
            <person name="Krizsan K."/>
            <person name="Foldi C."/>
            <person name="Dima B."/>
            <person name="Sanchez-Garcia M."/>
            <person name="Sanchez-Ramirez S."/>
            <person name="Szollosi G.J."/>
            <person name="Szarkandi J.G."/>
            <person name="Papp V."/>
            <person name="Albert L."/>
            <person name="Andreopoulos W."/>
            <person name="Angelini C."/>
            <person name="Antonin V."/>
            <person name="Barry K.W."/>
            <person name="Bougher N.L."/>
            <person name="Buchanan P."/>
            <person name="Buyck B."/>
            <person name="Bense V."/>
            <person name="Catcheside P."/>
            <person name="Chovatia M."/>
            <person name="Cooper J."/>
            <person name="Damon W."/>
            <person name="Desjardin D."/>
            <person name="Finy P."/>
            <person name="Geml J."/>
            <person name="Haridas S."/>
            <person name="Hughes K."/>
            <person name="Justo A."/>
            <person name="Karasinski D."/>
            <person name="Kautmanova I."/>
            <person name="Kiss B."/>
            <person name="Kocsube S."/>
            <person name="Kotiranta H."/>
            <person name="LaButti K.M."/>
            <person name="Lechner B.E."/>
            <person name="Liimatainen K."/>
            <person name="Lipzen A."/>
            <person name="Lukacs Z."/>
            <person name="Mihaltcheva S."/>
            <person name="Morgado L.N."/>
            <person name="Niskanen T."/>
            <person name="Noordeloos M.E."/>
            <person name="Ohm R.A."/>
            <person name="Ortiz-Santana B."/>
            <person name="Ovrebo C."/>
            <person name="Racz N."/>
            <person name="Riley R."/>
            <person name="Savchenko A."/>
            <person name="Shiryaev A."/>
            <person name="Soop K."/>
            <person name="Spirin V."/>
            <person name="Szebenyi C."/>
            <person name="Tomsovsky M."/>
            <person name="Tulloss R.E."/>
            <person name="Uehling J."/>
            <person name="Grigoriev I.V."/>
            <person name="Vagvolgyi C."/>
            <person name="Papp T."/>
            <person name="Martin F.M."/>
            <person name="Miettinen O."/>
            <person name="Hibbett D.S."/>
            <person name="Nagy L.G."/>
        </authorList>
    </citation>
    <scope>NUCLEOTIDE SEQUENCE [LARGE SCALE GENOMIC DNA]</scope>
    <source>
        <strain evidence="2 3">HHB13444</strain>
    </source>
</reference>
<keyword evidence="3" id="KW-1185">Reference proteome</keyword>
<evidence type="ECO:0008006" key="4">
    <source>
        <dbReference type="Google" id="ProtNLM"/>
    </source>
</evidence>
<dbReference type="InterPro" id="IPR021109">
    <property type="entry name" value="Peptidase_aspartic_dom_sf"/>
</dbReference>
<dbReference type="EMBL" id="ML212184">
    <property type="protein sequence ID" value="TFK79066.1"/>
    <property type="molecule type" value="Genomic_DNA"/>
</dbReference>
<dbReference type="Pfam" id="PF08284">
    <property type="entry name" value="RVP_2"/>
    <property type="match status" value="1"/>
</dbReference>
<name>A0A5C3NNI7_9APHY</name>
<dbReference type="SUPFAM" id="SSF50630">
    <property type="entry name" value="Acid proteases"/>
    <property type="match status" value="1"/>
</dbReference>
<sequence>MKTRARVGRRPLIPRIEDTGLTMFMTVNGLEAIVLFDSGSTSDSISPEFAKVAGCRTFELENPTQLQLGCSGSKSTISHGAQVPIRVGDTAVDVYLDVVNLDRYDVVFGTPFLRRLGVLLDFKNSVIIIQGQRFTALTPLEEDVGASRRKHVNRGNQTPSNQTPAIRSMRTRASE</sequence>
<dbReference type="Gene3D" id="2.40.70.10">
    <property type="entry name" value="Acid Proteases"/>
    <property type="match status" value="1"/>
</dbReference>